<evidence type="ECO:0000256" key="3">
    <source>
        <dbReference type="ARBA" id="ARBA00022475"/>
    </source>
</evidence>
<dbReference type="EMBL" id="FNUK01000032">
    <property type="protein sequence ID" value="SEG11931.1"/>
    <property type="molecule type" value="Genomic_DNA"/>
</dbReference>
<keyword evidence="3" id="KW-1003">Cell membrane</keyword>
<sequence length="297" mass="33870">MNSKSKYGYLFISPFFIVFSIFGIYPIILSLYMSFTDYKGIGSPFKANWVGLQQYIRLIHDKYFLQAFINTWKIWGVNIILQLTLALILAVIFSDITLRIRGLSLFRAIFYLPNLMTVSSVALLFLYILDWHHGALNSLLLKYGIISKPINWLGQPATAQLSVSLIQTWLWFGHTFIIIFAGIQGISKDYFEAAMIDGASRMQIFFKITLPLLKPIMLYVVITSLIGGLQLFEIPFLISQNGLGGPEGSLVTMVLYLYNHAFKYHNFGYAAAVAYGLFLIILAFSFIVFKSMFKEEF</sequence>
<dbReference type="PANTHER" id="PTHR30193:SF37">
    <property type="entry name" value="INNER MEMBRANE ABC TRANSPORTER PERMEASE PROTEIN YCJO"/>
    <property type="match status" value="1"/>
</dbReference>
<feature type="transmembrane region" description="Helical" evidence="7">
    <location>
        <begin position="74"/>
        <end position="96"/>
    </location>
</feature>
<evidence type="ECO:0000256" key="5">
    <source>
        <dbReference type="ARBA" id="ARBA00022989"/>
    </source>
</evidence>
<dbReference type="PANTHER" id="PTHR30193">
    <property type="entry name" value="ABC TRANSPORTER PERMEASE PROTEIN"/>
    <property type="match status" value="1"/>
</dbReference>
<dbReference type="CDD" id="cd06261">
    <property type="entry name" value="TM_PBP2"/>
    <property type="match status" value="1"/>
</dbReference>
<reference evidence="10" key="1">
    <citation type="submission" date="2016-10" db="EMBL/GenBank/DDBJ databases">
        <authorList>
            <person name="Varghese N."/>
            <person name="Submissions S."/>
        </authorList>
    </citation>
    <scope>NUCLEOTIDE SEQUENCE [LARGE SCALE GENOMIC DNA]</scope>
    <source>
        <strain evidence="10">DSM 5463</strain>
    </source>
</reference>
<dbReference type="AlphaFoldDB" id="A0A1H5XJI9"/>
<dbReference type="SUPFAM" id="SSF161098">
    <property type="entry name" value="MetI-like"/>
    <property type="match status" value="1"/>
</dbReference>
<keyword evidence="9" id="KW-0762">Sugar transport</keyword>
<feature type="domain" description="ABC transmembrane type-1" evidence="8">
    <location>
        <begin position="68"/>
        <end position="288"/>
    </location>
</feature>
<keyword evidence="5 7" id="KW-1133">Transmembrane helix</keyword>
<evidence type="ECO:0000256" key="6">
    <source>
        <dbReference type="ARBA" id="ARBA00023136"/>
    </source>
</evidence>
<dbReference type="Pfam" id="PF00528">
    <property type="entry name" value="BPD_transp_1"/>
    <property type="match status" value="1"/>
</dbReference>
<evidence type="ECO:0000313" key="10">
    <source>
        <dbReference type="Proteomes" id="UP000242850"/>
    </source>
</evidence>
<dbReference type="InterPro" id="IPR035906">
    <property type="entry name" value="MetI-like_sf"/>
</dbReference>
<feature type="transmembrane region" description="Helical" evidence="7">
    <location>
        <begin position="108"/>
        <end position="129"/>
    </location>
</feature>
<protein>
    <submittedName>
        <fullName evidence="9">Multiple sugar transport system permease protein</fullName>
    </submittedName>
</protein>
<keyword evidence="2 7" id="KW-0813">Transport</keyword>
<proteinExistence type="inferred from homology"/>
<dbReference type="GO" id="GO:0055085">
    <property type="term" value="P:transmembrane transport"/>
    <property type="evidence" value="ECO:0007669"/>
    <property type="project" value="InterPro"/>
</dbReference>
<dbReference type="InterPro" id="IPR051393">
    <property type="entry name" value="ABC_transporter_permease"/>
</dbReference>
<evidence type="ECO:0000313" key="9">
    <source>
        <dbReference type="EMBL" id="SEG11931.1"/>
    </source>
</evidence>
<evidence type="ECO:0000256" key="2">
    <source>
        <dbReference type="ARBA" id="ARBA00022448"/>
    </source>
</evidence>
<dbReference type="GO" id="GO:0005886">
    <property type="term" value="C:plasma membrane"/>
    <property type="evidence" value="ECO:0007669"/>
    <property type="project" value="UniProtKB-SubCell"/>
</dbReference>
<dbReference type="RefSeq" id="WP_103896684.1">
    <property type="nucleotide sequence ID" value="NZ_FNUK01000032.1"/>
</dbReference>
<keyword evidence="6 7" id="KW-0472">Membrane</keyword>
<keyword evidence="10" id="KW-1185">Reference proteome</keyword>
<dbReference type="OrthoDB" id="9787541at2"/>
<dbReference type="Gene3D" id="1.10.3720.10">
    <property type="entry name" value="MetI-like"/>
    <property type="match status" value="1"/>
</dbReference>
<evidence type="ECO:0000256" key="1">
    <source>
        <dbReference type="ARBA" id="ARBA00004651"/>
    </source>
</evidence>
<evidence type="ECO:0000256" key="7">
    <source>
        <dbReference type="RuleBase" id="RU363032"/>
    </source>
</evidence>
<feature type="transmembrane region" description="Helical" evidence="7">
    <location>
        <begin position="7"/>
        <end position="28"/>
    </location>
</feature>
<accession>A0A1H5XJI9</accession>
<comment type="similarity">
    <text evidence="7">Belongs to the binding-protein-dependent transport system permease family.</text>
</comment>
<keyword evidence="4 7" id="KW-0812">Transmembrane</keyword>
<gene>
    <name evidence="9" type="ORF">SAMN05660865_01789</name>
</gene>
<comment type="subcellular location">
    <subcellularLocation>
        <location evidence="1 7">Cell membrane</location>
        <topology evidence="1 7">Multi-pass membrane protein</topology>
    </subcellularLocation>
</comment>
<feature type="transmembrane region" description="Helical" evidence="7">
    <location>
        <begin position="212"/>
        <end position="232"/>
    </location>
</feature>
<name>A0A1H5XJI9_9CLOT</name>
<evidence type="ECO:0000259" key="8">
    <source>
        <dbReference type="PROSITE" id="PS50928"/>
    </source>
</evidence>
<dbReference type="Proteomes" id="UP000242850">
    <property type="component" value="Unassembled WGS sequence"/>
</dbReference>
<feature type="transmembrane region" description="Helical" evidence="7">
    <location>
        <begin position="169"/>
        <end position="191"/>
    </location>
</feature>
<feature type="transmembrane region" description="Helical" evidence="7">
    <location>
        <begin position="267"/>
        <end position="289"/>
    </location>
</feature>
<dbReference type="PROSITE" id="PS50928">
    <property type="entry name" value="ABC_TM1"/>
    <property type="match status" value="1"/>
</dbReference>
<dbReference type="SUPFAM" id="SSF160964">
    <property type="entry name" value="MalF N-terminal region-like"/>
    <property type="match status" value="1"/>
</dbReference>
<organism evidence="9 10">
    <name type="scientific">Caloramator fervidus</name>
    <dbReference type="NCBI Taxonomy" id="29344"/>
    <lineage>
        <taxon>Bacteria</taxon>
        <taxon>Bacillati</taxon>
        <taxon>Bacillota</taxon>
        <taxon>Clostridia</taxon>
        <taxon>Eubacteriales</taxon>
        <taxon>Clostridiaceae</taxon>
        <taxon>Caloramator</taxon>
    </lineage>
</organism>
<evidence type="ECO:0000256" key="4">
    <source>
        <dbReference type="ARBA" id="ARBA00022692"/>
    </source>
</evidence>
<dbReference type="InterPro" id="IPR000515">
    <property type="entry name" value="MetI-like"/>
</dbReference>